<organism evidence="1">
    <name type="scientific">Mesocestoides corti</name>
    <name type="common">Flatworm</name>
    <dbReference type="NCBI Taxonomy" id="53468"/>
    <lineage>
        <taxon>Eukaryota</taxon>
        <taxon>Metazoa</taxon>
        <taxon>Spiralia</taxon>
        <taxon>Lophotrochozoa</taxon>
        <taxon>Platyhelminthes</taxon>
        <taxon>Cestoda</taxon>
        <taxon>Eucestoda</taxon>
        <taxon>Cyclophyllidea</taxon>
        <taxon>Mesocestoididae</taxon>
        <taxon>Mesocestoides</taxon>
    </lineage>
</organism>
<reference evidence="1" key="1">
    <citation type="submission" date="2019-11" db="UniProtKB">
        <authorList>
            <consortium name="WormBaseParasite"/>
        </authorList>
    </citation>
    <scope>IDENTIFICATION</scope>
</reference>
<proteinExistence type="predicted"/>
<evidence type="ECO:0000313" key="1">
    <source>
        <dbReference type="WBParaSite" id="MCU_011391-RA"/>
    </source>
</evidence>
<name>A0A5K3FUB1_MESCO</name>
<accession>A0A5K3FUB1</accession>
<protein>
    <submittedName>
        <fullName evidence="1">BPI2 domain-containing protein</fullName>
    </submittedName>
</protein>
<dbReference type="WBParaSite" id="MCU_011391-RA">
    <property type="protein sequence ID" value="MCU_011391-RA"/>
    <property type="gene ID" value="MCU_011391"/>
</dbReference>
<dbReference type="AlphaFoldDB" id="A0A5K3FUB1"/>
<sequence>MMQNCLTRRPCTSLSTQFYRTGESDPEYNITITYASHTPPSNNTNPLFSFELRTDAMALMADTCTHNVNLFMTLRTYGPIRLSEVVLYADVVVDTRCQLHMINSRLVFGDILSFPVNFSNKIYASVLQKLKTFIDDQC</sequence>